<accession>A0ABU5CPN3</accession>
<keyword evidence="3" id="KW-1185">Reference proteome</keyword>
<dbReference type="PANTHER" id="PTHR12558">
    <property type="entry name" value="CELL DIVISION CYCLE 16,23,27"/>
    <property type="match status" value="1"/>
</dbReference>
<dbReference type="SUPFAM" id="SSF48452">
    <property type="entry name" value="TPR-like"/>
    <property type="match status" value="2"/>
</dbReference>
<dbReference type="Pfam" id="PF14559">
    <property type="entry name" value="TPR_19"/>
    <property type="match status" value="2"/>
</dbReference>
<dbReference type="PANTHER" id="PTHR12558:SF13">
    <property type="entry name" value="CELL DIVISION CYCLE PROTEIN 27 HOMOLOG"/>
    <property type="match status" value="1"/>
</dbReference>
<dbReference type="PROSITE" id="PS50005">
    <property type="entry name" value="TPR"/>
    <property type="match status" value="1"/>
</dbReference>
<dbReference type="InterPro" id="IPR019734">
    <property type="entry name" value="TPR_rpt"/>
</dbReference>
<evidence type="ECO:0000256" key="1">
    <source>
        <dbReference type="PROSITE-ProRule" id="PRU00339"/>
    </source>
</evidence>
<name>A0ABU5CPN3_9BACI</name>
<gene>
    <name evidence="2" type="ORF">RWD45_06740</name>
</gene>
<reference evidence="2 3" key="1">
    <citation type="submission" date="2023-10" db="EMBL/GenBank/DDBJ databases">
        <title>Virgibacillus soli CC-YMP-6 genome.</title>
        <authorList>
            <person name="Miliotis G."/>
            <person name="Sengupta P."/>
            <person name="Hameed A."/>
            <person name="Chuvochina M."/>
            <person name="Mcdonagh F."/>
            <person name="Simpson A.C."/>
            <person name="Singh N.K."/>
            <person name="Rekha P.D."/>
            <person name="Raman K."/>
            <person name="Hugenholtz P."/>
            <person name="Venkateswaran K."/>
        </authorList>
    </citation>
    <scope>NUCLEOTIDE SEQUENCE [LARGE SCALE GENOMIC DNA]</scope>
    <source>
        <strain evidence="2 3">CC-YMP-6</strain>
    </source>
</reference>
<dbReference type="Proteomes" id="UP001275315">
    <property type="component" value="Unassembled WGS sequence"/>
</dbReference>
<dbReference type="EMBL" id="JAWDIQ010000001">
    <property type="protein sequence ID" value="MDY0408313.1"/>
    <property type="molecule type" value="Genomic_DNA"/>
</dbReference>
<dbReference type="Gene3D" id="1.25.40.10">
    <property type="entry name" value="Tetratricopeptide repeat domain"/>
    <property type="match status" value="3"/>
</dbReference>
<evidence type="ECO:0000313" key="3">
    <source>
        <dbReference type="Proteomes" id="UP001275315"/>
    </source>
</evidence>
<evidence type="ECO:0000313" key="2">
    <source>
        <dbReference type="EMBL" id="MDY0408313.1"/>
    </source>
</evidence>
<organism evidence="2 3">
    <name type="scientific">Paracerasibacillus soli</name>
    <dbReference type="NCBI Taxonomy" id="480284"/>
    <lineage>
        <taxon>Bacteria</taxon>
        <taxon>Bacillati</taxon>
        <taxon>Bacillota</taxon>
        <taxon>Bacilli</taxon>
        <taxon>Bacillales</taxon>
        <taxon>Bacillaceae</taxon>
        <taxon>Paracerasibacillus</taxon>
    </lineage>
</organism>
<sequence>MDRILKATELMEQNKVEESLAELTKFYPIANDEEKYTIALFYMEWGFLLEASKVLQTLLESYPDEAEFKILLAETYTELENDEAAIAILDEIGTDDPAYLQALIQLADLYESQGLFEVAEQKLLLAKNKAPNEEVIDLALGELYFSIGEFKKAVLYYEQIKSDQLAHVAIHERLAESLAACGEYEKALDYFSQIDTPSIDILYKHGLTAFQAKRYDIAISLWHKVIEQDPYYQTVYRVLAEAYEKENNIQKAYEMVKEGLKWDDFNKELYYYAGVLSHKLGENVESESLLRQAIALEPDYKQAVLLLIDILKETNAGDQIIELIVSIQDTGAEDPIYNWELARAYREEEKYEHALNAYNRAYTNLKYDSDFLKEYGFFLSEEGRMNEALPVLTLYLSHEADDDDTREFVNRLNEQLG</sequence>
<dbReference type="InterPro" id="IPR011990">
    <property type="entry name" value="TPR-like_helical_dom_sf"/>
</dbReference>
<keyword evidence="1" id="KW-0802">TPR repeat</keyword>
<dbReference type="Pfam" id="PF13432">
    <property type="entry name" value="TPR_16"/>
    <property type="match status" value="1"/>
</dbReference>
<proteinExistence type="predicted"/>
<dbReference type="SMART" id="SM00028">
    <property type="entry name" value="TPR"/>
    <property type="match status" value="5"/>
</dbReference>
<protein>
    <submittedName>
        <fullName evidence="2">Tetratricopeptide repeat protein</fullName>
    </submittedName>
</protein>
<dbReference type="RefSeq" id="WP_320379058.1">
    <property type="nucleotide sequence ID" value="NZ_JAWDIQ010000001.1"/>
</dbReference>
<feature type="repeat" description="TPR" evidence="1">
    <location>
        <begin position="199"/>
        <end position="232"/>
    </location>
</feature>
<comment type="caution">
    <text evidence="2">The sequence shown here is derived from an EMBL/GenBank/DDBJ whole genome shotgun (WGS) entry which is preliminary data.</text>
</comment>